<evidence type="ECO:0000313" key="3">
    <source>
        <dbReference type="Proteomes" id="UP000261931"/>
    </source>
</evidence>
<sequence>MVREASPGQPPRFRFTRSIDPAAHHALIAAACAEWFASPAPQDPQEGLAFLDAVIDQADTPTLGHQLLDQHGDDLLTLAPPPWDDARLPAIATCLHALGHQLTRHTPAALRRLVLAFHPEAGVATALRELTATVLALEQAKAPLSENDAQKLVQRLYRLSQQALDLGSHALVRTAVDLAQRVANGAAPTGQANPPAVQALVNVMVQALPSALSGVTTLRINDWLLLNVAWPPGPDGRRLLDVQVKQALVDKAPETARRELLQWVHEQQTQGTDALPWAELQTLVDELMPCLHRPLDLEERLTLCRDEALLRLNPRPLLNLLSTWLDGAPADAGLLRDLLERYRRPDVPDERRIALLRGMLPLLPHPFDDPRLHLAYRQLIDALPDNDAARAALEQHEAAVRPRRAPPNTPSGHVRQRLEDRARHEAPHGPSGPAADDEPPPPPDEACAWFGPAFATSEADVSEALDRLFGGASPPLQHNFQHDTFELTVHRSEALLPHLPAVGTLCAAWFRDGQAPRAIALLGLVLSAVDDLGAHHTLLAAHAAALNESPTSAWAGGQGGGVLDAIRALGASGWFLVDTPRHLKPAARLALLQLLGRFDPVAAISLAASELGHHLSHGPAPVPAPAEGKHLADLLGLLLRLGSEQNDPAVLKQAREGAKALAAACGSRPTGGAAVLQARFHRLVRASHQALAQVHIARLSDWLTLEWHSGSGSQPDRLSRIRVRQEGGAFKRPKDLPLALSSLMGFIDAQLAHPQGVPWGQLVQLAVTVSATLERPFDALVWWHWCVAEAQRSGKAHALQYQLEHRQSIHSPDSPLFDDLLSVCADPRLNENDRAALLRTACQQLRLAAASNDARDDDARARVVAWLHEQAGRTGGLPLAAMQALLPALPWPLGPGEWLNLCLIGARHGGQPQALIDWLKAPPPDAHRFIDKELFQDVLDLAHNAPLNQGDRQRLLLAAQALLDEHLRDAPLQARCADALRALRSPRRGGGYPQAYQTLFQNSPRLFAPPGDERPDAFQLNQPVLSPGEVDALITVCDTWAQGRQMQKVQKLLDAVLRGTQDLSLHRRLLTLYADRLAALLPHAALQTQWQGILSAIAGLARQGWATAGHTHETDAATRTVLRTLVRAIDWGQYAHIELSAIEHQIQHLPAAALRGDTGRALLEQLTRLSLASIGKDDALVAQRTLRLAQALARRLGEDHGLQAPLKQLFTEVSQRWFDQARPALRPWFVLQRNTAPLSSPRAGQARLTYGWSGADQAPATPEQQANAWRALLQWVRIELENPQGPAWGDVRSLLELVESAWKRPLDDRQWLALCLREVSRSNSLSSLDQRLAMQRAGPLDEAMLRQLLALASDLRFAPAGRTALLKHLARQLPPYEAHTALHEDFLRTVFRRLEPDTGKVLLRAYRDSLSPAGKGLVALVELVARLENEDYRSSESAWARFGEAPHPDARVDWDHWRRLCGQLARSMAERIRFFQTASLPSADRQRFNALVVQVLWRLSAQAGTRKSTAIDRQFELLGDLVQALPEGHRETFLHQLDATCTQLIATALQPGDAASAPPIPLLALQGAVRTLATPRGGQAATPSATEPLARHIEH</sequence>
<protein>
    <submittedName>
        <fullName evidence="2">Uncharacterized protein</fullName>
    </submittedName>
</protein>
<dbReference type="PROSITE" id="PS51257">
    <property type="entry name" value="PROKAR_LIPOPROTEIN"/>
    <property type="match status" value="1"/>
</dbReference>
<comment type="caution">
    <text evidence="2">The sequence shown here is derived from an EMBL/GenBank/DDBJ whole genome shotgun (WGS) entry which is preliminary data.</text>
</comment>
<evidence type="ECO:0000313" key="2">
    <source>
        <dbReference type="EMBL" id="RFP80918.1"/>
    </source>
</evidence>
<evidence type="ECO:0000256" key="1">
    <source>
        <dbReference type="SAM" id="MobiDB-lite"/>
    </source>
</evidence>
<name>A0A372EMM2_9BURK</name>
<keyword evidence="3" id="KW-1185">Reference proteome</keyword>
<organism evidence="2 3">
    <name type="scientific">Hydrogenophaga borbori</name>
    <dbReference type="NCBI Taxonomy" id="2294117"/>
    <lineage>
        <taxon>Bacteria</taxon>
        <taxon>Pseudomonadati</taxon>
        <taxon>Pseudomonadota</taxon>
        <taxon>Betaproteobacteria</taxon>
        <taxon>Burkholderiales</taxon>
        <taxon>Comamonadaceae</taxon>
        <taxon>Hydrogenophaga</taxon>
    </lineage>
</organism>
<accession>A0A372EMM2</accession>
<feature type="region of interest" description="Disordered" evidence="1">
    <location>
        <begin position="1574"/>
        <end position="1595"/>
    </location>
</feature>
<reference evidence="2 3" key="1">
    <citation type="submission" date="2018-08" db="EMBL/GenBank/DDBJ databases">
        <title>Hydrogenophaga sp. LA-38 isolated from sludge.</title>
        <authorList>
            <person name="Im W.-T."/>
        </authorList>
    </citation>
    <scope>NUCLEOTIDE SEQUENCE [LARGE SCALE GENOMIC DNA]</scope>
    <source>
        <strain evidence="2 3">LA-38</strain>
    </source>
</reference>
<dbReference type="EMBL" id="QVLS01000002">
    <property type="protein sequence ID" value="RFP80918.1"/>
    <property type="molecule type" value="Genomic_DNA"/>
</dbReference>
<gene>
    <name evidence="2" type="ORF">DY262_03830</name>
</gene>
<feature type="region of interest" description="Disordered" evidence="1">
    <location>
        <begin position="420"/>
        <end position="449"/>
    </location>
</feature>
<proteinExistence type="predicted"/>
<feature type="region of interest" description="Disordered" evidence="1">
    <location>
        <begin position="395"/>
        <end position="414"/>
    </location>
</feature>
<dbReference type="Proteomes" id="UP000261931">
    <property type="component" value="Unassembled WGS sequence"/>
</dbReference>